<keyword evidence="1" id="KW-0175">Coiled coil</keyword>
<feature type="region of interest" description="Disordered" evidence="2">
    <location>
        <begin position="67"/>
        <end position="86"/>
    </location>
</feature>
<evidence type="ECO:0000256" key="2">
    <source>
        <dbReference type="SAM" id="MobiDB-lite"/>
    </source>
</evidence>
<evidence type="ECO:0000256" key="1">
    <source>
        <dbReference type="SAM" id="Coils"/>
    </source>
</evidence>
<sequence length="430" mass="49057">MNEKVPMNRRVRSEAQLERKRLLDRWHMRTKRQTEQRRSEALEQLVHSLRARVAELERKPASRVVCEEEAEPRGANNAQAPSPSDFLRVTPRHRGLCEEAAGTITTTVFPGSSVDGEAHQYTTAAYPTSSGEPLIDKPGRRSHDDELASAALIVLSQMARGAVPNSAASSPESTWRTHVSRHAAPAELHCSFAIPPSSSQLAGGLVADMFCSLCSVEHPAGRGCFYSFISRALWTAHVDLFRHHPSDAQMMQLPRMPSIDNFFLRNPERHPLVEILNVTCDEFRCPNDADNVAIYLVMYRLLRWRVYPVACSYEDVPAFYRPTKAQECVPHPVSIDFLAFPELRDILTKHPALYLENHTQFERDFTESVTVQWPRLEPVFITDVQGNAVRLTDKFESHIFDYDNWAMRDRWFDAYPQYGHAVNRCKRKGM</sequence>
<gene>
    <name evidence="3" type="ORF">Z517_11178</name>
</gene>
<dbReference type="RefSeq" id="XP_013280240.1">
    <property type="nucleotide sequence ID" value="XM_013424786.1"/>
</dbReference>
<evidence type="ECO:0000313" key="3">
    <source>
        <dbReference type="EMBL" id="KIW76432.1"/>
    </source>
</evidence>
<organism evidence="3 4">
    <name type="scientific">Fonsecaea pedrosoi CBS 271.37</name>
    <dbReference type="NCBI Taxonomy" id="1442368"/>
    <lineage>
        <taxon>Eukaryota</taxon>
        <taxon>Fungi</taxon>
        <taxon>Dikarya</taxon>
        <taxon>Ascomycota</taxon>
        <taxon>Pezizomycotina</taxon>
        <taxon>Eurotiomycetes</taxon>
        <taxon>Chaetothyriomycetidae</taxon>
        <taxon>Chaetothyriales</taxon>
        <taxon>Herpotrichiellaceae</taxon>
        <taxon>Fonsecaea</taxon>
    </lineage>
</organism>
<dbReference type="Proteomes" id="UP000053029">
    <property type="component" value="Unassembled WGS sequence"/>
</dbReference>
<protein>
    <recommendedName>
        <fullName evidence="5">BZIP domain-containing protein</fullName>
    </recommendedName>
</protein>
<dbReference type="InterPro" id="IPR021833">
    <property type="entry name" value="DUF3425"/>
</dbReference>
<accession>A0A0D2EQ26</accession>
<dbReference type="HOGENOM" id="CLU_637839_0_0_1"/>
<dbReference type="GeneID" id="25310668"/>
<dbReference type="AlphaFoldDB" id="A0A0D2EQ26"/>
<name>A0A0D2EQ26_9EURO</name>
<evidence type="ECO:0008006" key="5">
    <source>
        <dbReference type="Google" id="ProtNLM"/>
    </source>
</evidence>
<dbReference type="Pfam" id="PF11905">
    <property type="entry name" value="DUF3425"/>
    <property type="match status" value="1"/>
</dbReference>
<reference evidence="3 4" key="1">
    <citation type="submission" date="2015-01" db="EMBL/GenBank/DDBJ databases">
        <title>The Genome Sequence of Fonsecaea pedrosoi CBS 271.37.</title>
        <authorList>
            <consortium name="The Broad Institute Genomics Platform"/>
            <person name="Cuomo C."/>
            <person name="de Hoog S."/>
            <person name="Gorbushina A."/>
            <person name="Stielow B."/>
            <person name="Teixiera M."/>
            <person name="Abouelleil A."/>
            <person name="Chapman S.B."/>
            <person name="Priest M."/>
            <person name="Young S.K."/>
            <person name="Wortman J."/>
            <person name="Nusbaum C."/>
            <person name="Birren B."/>
        </authorList>
    </citation>
    <scope>NUCLEOTIDE SEQUENCE [LARGE SCALE GENOMIC DNA]</scope>
    <source>
        <strain evidence="3 4">CBS 271.37</strain>
    </source>
</reference>
<dbReference type="OrthoDB" id="4161589at2759"/>
<dbReference type="VEuPathDB" id="FungiDB:Z517_11178"/>
<proteinExistence type="predicted"/>
<evidence type="ECO:0000313" key="4">
    <source>
        <dbReference type="Proteomes" id="UP000053029"/>
    </source>
</evidence>
<dbReference type="PANTHER" id="PTHR37012">
    <property type="entry name" value="B-ZIP TRANSCRIPTION FACTOR (EUROFUNG)-RELATED"/>
    <property type="match status" value="1"/>
</dbReference>
<dbReference type="EMBL" id="KN846975">
    <property type="protein sequence ID" value="KIW76432.1"/>
    <property type="molecule type" value="Genomic_DNA"/>
</dbReference>
<feature type="coiled-coil region" evidence="1">
    <location>
        <begin position="32"/>
        <end position="59"/>
    </location>
</feature>
<dbReference type="PANTHER" id="PTHR37012:SF2">
    <property type="entry name" value="BZIP DOMAIN-CONTAINING PROTEIN-RELATED"/>
    <property type="match status" value="1"/>
</dbReference>
<keyword evidence="4" id="KW-1185">Reference proteome</keyword>